<dbReference type="PANTHER" id="PTHR11102:SF160">
    <property type="entry name" value="ERAD-ASSOCIATED E3 UBIQUITIN-PROTEIN LIGASE COMPONENT HRD3"/>
    <property type="match status" value="1"/>
</dbReference>
<organism evidence="2 3">
    <name type="scientific">Leptotrichia hofstadii</name>
    <dbReference type="NCBI Taxonomy" id="157688"/>
    <lineage>
        <taxon>Bacteria</taxon>
        <taxon>Fusobacteriati</taxon>
        <taxon>Fusobacteriota</taxon>
        <taxon>Fusobacteriia</taxon>
        <taxon>Fusobacteriales</taxon>
        <taxon>Leptotrichiaceae</taxon>
        <taxon>Leptotrichia</taxon>
    </lineage>
</organism>
<dbReference type="EMBL" id="AP019823">
    <property type="protein sequence ID" value="BBM38418.1"/>
    <property type="molecule type" value="Genomic_DNA"/>
</dbReference>
<dbReference type="AlphaFoldDB" id="A0A510JGK7"/>
<sequence>MKKKYTIAVLILILLFSCGKKDKKSQNSQSKPNIENRQDDKLKELIKKAEKGDISAQTELGEMYLHGNGVKADYKKSMEWSKKAAEKGSYRAMTNIGILYLDGLGVEKDYKKAFDSFSKATDGGDMKGPRYLGIMSEKGLGVKKSLDDAAFYYEIGDSSGDLTSRYNLGKIHEKAGDYARAVELYKKTDNRMDHVTAPMYEALGDLYAAGKGVEKSTKEAREWYEKAVKSGSQEASKKLNNLK</sequence>
<dbReference type="OrthoDB" id="80091at2"/>
<dbReference type="KEGG" id="lhf:JCM16775_1127"/>
<evidence type="ECO:0000256" key="1">
    <source>
        <dbReference type="SAM" id="MobiDB-lite"/>
    </source>
</evidence>
<protein>
    <submittedName>
        <fullName evidence="2">Sel1 domain-containing protein repeat-containing protein</fullName>
    </submittedName>
</protein>
<dbReference type="Gene3D" id="1.25.40.10">
    <property type="entry name" value="Tetratricopeptide repeat domain"/>
    <property type="match status" value="2"/>
</dbReference>
<dbReference type="RefSeq" id="WP_026746450.1">
    <property type="nucleotide sequence ID" value="NZ_AP019823.1"/>
</dbReference>
<dbReference type="InterPro" id="IPR011990">
    <property type="entry name" value="TPR-like_helical_dom_sf"/>
</dbReference>
<accession>A0A510JGK7</accession>
<name>A0A510JGK7_9FUSO</name>
<evidence type="ECO:0000313" key="3">
    <source>
        <dbReference type="Proteomes" id="UP000321892"/>
    </source>
</evidence>
<dbReference type="Pfam" id="PF08238">
    <property type="entry name" value="Sel1"/>
    <property type="match status" value="5"/>
</dbReference>
<keyword evidence="3" id="KW-1185">Reference proteome</keyword>
<proteinExistence type="predicted"/>
<dbReference type="PROSITE" id="PS51257">
    <property type="entry name" value="PROKAR_LIPOPROTEIN"/>
    <property type="match status" value="1"/>
</dbReference>
<evidence type="ECO:0000313" key="2">
    <source>
        <dbReference type="EMBL" id="BBM38418.1"/>
    </source>
</evidence>
<dbReference type="SUPFAM" id="SSF81901">
    <property type="entry name" value="HCP-like"/>
    <property type="match status" value="1"/>
</dbReference>
<dbReference type="InterPro" id="IPR006597">
    <property type="entry name" value="Sel1-like"/>
</dbReference>
<feature type="region of interest" description="Disordered" evidence="1">
    <location>
        <begin position="22"/>
        <end position="41"/>
    </location>
</feature>
<dbReference type="InterPro" id="IPR050767">
    <property type="entry name" value="Sel1_AlgK"/>
</dbReference>
<reference evidence="2 3" key="1">
    <citation type="submission" date="2019-07" db="EMBL/GenBank/DDBJ databases">
        <title>Complete Genome Sequence of Leptotrichia hofstadii Strain JCM16775.</title>
        <authorList>
            <person name="Watanabe S."/>
            <person name="Cui L."/>
        </authorList>
    </citation>
    <scope>NUCLEOTIDE SEQUENCE [LARGE SCALE GENOMIC DNA]</scope>
    <source>
        <strain evidence="2 3">JCM16775</strain>
    </source>
</reference>
<dbReference type="PANTHER" id="PTHR11102">
    <property type="entry name" value="SEL-1-LIKE PROTEIN"/>
    <property type="match status" value="1"/>
</dbReference>
<dbReference type="Proteomes" id="UP000321892">
    <property type="component" value="Chromosome"/>
</dbReference>
<gene>
    <name evidence="2" type="ORF">JCM16775_1127</name>
</gene>
<dbReference type="SMART" id="SM00671">
    <property type="entry name" value="SEL1"/>
    <property type="match status" value="5"/>
</dbReference>